<dbReference type="Proteomes" id="UP000053676">
    <property type="component" value="Unassembled WGS sequence"/>
</dbReference>
<evidence type="ECO:0000313" key="1">
    <source>
        <dbReference type="EMBL" id="ETN68257.1"/>
    </source>
</evidence>
<name>W2SHR3_NECAM</name>
<reference evidence="2" key="1">
    <citation type="journal article" date="2014" name="Nat. Genet.">
        <title>Genome of the human hookworm Necator americanus.</title>
        <authorList>
            <person name="Tang Y.T."/>
            <person name="Gao X."/>
            <person name="Rosa B.A."/>
            <person name="Abubucker S."/>
            <person name="Hallsworth-Pepin K."/>
            <person name="Martin J."/>
            <person name="Tyagi R."/>
            <person name="Heizer E."/>
            <person name="Zhang X."/>
            <person name="Bhonagiri-Palsikar V."/>
            <person name="Minx P."/>
            <person name="Warren W.C."/>
            <person name="Wang Q."/>
            <person name="Zhan B."/>
            <person name="Hotez P.J."/>
            <person name="Sternberg P.W."/>
            <person name="Dougall A."/>
            <person name="Gaze S.T."/>
            <person name="Mulvenna J."/>
            <person name="Sotillo J."/>
            <person name="Ranganathan S."/>
            <person name="Rabelo E.M."/>
            <person name="Wilson R.K."/>
            <person name="Felgner P.L."/>
            <person name="Bethony J."/>
            <person name="Hawdon J.M."/>
            <person name="Gasser R.B."/>
            <person name="Loukas A."/>
            <person name="Mitreva M."/>
        </authorList>
    </citation>
    <scope>NUCLEOTIDE SEQUENCE [LARGE SCALE GENOMIC DNA]</scope>
</reference>
<protein>
    <recommendedName>
        <fullName evidence="3">WD domain, G-beta repeat protein</fullName>
    </recommendedName>
</protein>
<proteinExistence type="predicted"/>
<dbReference type="EMBL" id="KI669297">
    <property type="protein sequence ID" value="ETN68257.1"/>
    <property type="molecule type" value="Genomic_DNA"/>
</dbReference>
<accession>W2SHR3</accession>
<keyword evidence="2" id="KW-1185">Reference proteome</keyword>
<gene>
    <name evidence="1" type="ORF">NECAME_15926</name>
</gene>
<dbReference type="STRING" id="51031.W2SHR3"/>
<dbReference type="OrthoDB" id="242910at2759"/>
<sequence>MTARSPYRIAYNEMAASAGQPATIYELRMPNEQTKLRSYPDLRSQPSTRHRTSVSDVLCLKTDFLVSSSVEGIIKIWK</sequence>
<dbReference type="KEGG" id="nai:NECAME_15926"/>
<evidence type="ECO:0000313" key="2">
    <source>
        <dbReference type="Proteomes" id="UP000053676"/>
    </source>
</evidence>
<evidence type="ECO:0008006" key="3">
    <source>
        <dbReference type="Google" id="ProtNLM"/>
    </source>
</evidence>
<organism evidence="1 2">
    <name type="scientific">Necator americanus</name>
    <name type="common">Human hookworm</name>
    <dbReference type="NCBI Taxonomy" id="51031"/>
    <lineage>
        <taxon>Eukaryota</taxon>
        <taxon>Metazoa</taxon>
        <taxon>Ecdysozoa</taxon>
        <taxon>Nematoda</taxon>
        <taxon>Chromadorea</taxon>
        <taxon>Rhabditida</taxon>
        <taxon>Rhabditina</taxon>
        <taxon>Rhabditomorpha</taxon>
        <taxon>Strongyloidea</taxon>
        <taxon>Ancylostomatidae</taxon>
        <taxon>Bunostominae</taxon>
        <taxon>Necator</taxon>
    </lineage>
</organism>
<dbReference type="AlphaFoldDB" id="W2SHR3"/>
<feature type="non-terminal residue" evidence="1">
    <location>
        <position position="78"/>
    </location>
</feature>